<dbReference type="RefSeq" id="WP_096803211.1">
    <property type="nucleotide sequence ID" value="NZ_CP023563.1"/>
</dbReference>
<sequence length="293" mass="33288">MCQILHTRDQEAARALLDDFLLENEAEIARVIRRAQRIAHLDYRDKDTALSYFGQALMKMVDTRWRAKAGPGTSQVFNYSRNLPVILEQETRYFVREDRRRGLLDGTAGVPGDSAHDRKAKALARSRQLFEREHARTPADEELVEFHNARMRATRKDPARQSVLATAEDLCSLTAVPLQDPNLTNEPGLVSEDTPDLALPERQQRLDAVIAECERQDEERQLSGRRAMKREPVQMATVARIYLADHAQGDLATRQEIIDKLGATQQAARREVGSHLSEVMKLLKCAFSDYSRP</sequence>
<name>A0A291GQ47_9MICO</name>
<proteinExistence type="predicted"/>
<dbReference type="OrthoDB" id="4794773at2"/>
<dbReference type="Proteomes" id="UP000218165">
    <property type="component" value="Chromosome"/>
</dbReference>
<evidence type="ECO:0000313" key="2">
    <source>
        <dbReference type="Proteomes" id="UP000218165"/>
    </source>
</evidence>
<reference evidence="2" key="1">
    <citation type="submission" date="2017-09" db="EMBL/GenBank/DDBJ databases">
        <title>Brachybacterium sp. VM2412.</title>
        <authorList>
            <person name="Tak E.J."/>
            <person name="Bae J.-W."/>
        </authorList>
    </citation>
    <scope>NUCLEOTIDE SEQUENCE [LARGE SCALE GENOMIC DNA]</scope>
    <source>
        <strain evidence="2">VM2412</strain>
    </source>
</reference>
<dbReference type="AlphaFoldDB" id="A0A291GQ47"/>
<gene>
    <name evidence="1" type="ORF">CFK38_11590</name>
</gene>
<organism evidence="1 2">
    <name type="scientific">Brachybacterium vulturis</name>
    <dbReference type="NCBI Taxonomy" id="2017484"/>
    <lineage>
        <taxon>Bacteria</taxon>
        <taxon>Bacillati</taxon>
        <taxon>Actinomycetota</taxon>
        <taxon>Actinomycetes</taxon>
        <taxon>Micrococcales</taxon>
        <taxon>Dermabacteraceae</taxon>
        <taxon>Brachybacterium</taxon>
    </lineage>
</organism>
<dbReference type="KEGG" id="brz:CFK38_11590"/>
<accession>A0A291GQ47</accession>
<evidence type="ECO:0000313" key="1">
    <source>
        <dbReference type="EMBL" id="ATG52094.1"/>
    </source>
</evidence>
<keyword evidence="2" id="KW-1185">Reference proteome</keyword>
<protein>
    <submittedName>
        <fullName evidence="1">Uncharacterized protein</fullName>
    </submittedName>
</protein>
<dbReference type="EMBL" id="CP023563">
    <property type="protein sequence ID" value="ATG52094.1"/>
    <property type="molecule type" value="Genomic_DNA"/>
</dbReference>